<dbReference type="GO" id="GO:0000166">
    <property type="term" value="F:nucleotide binding"/>
    <property type="evidence" value="ECO:0007669"/>
    <property type="project" value="UniProtKB-KW"/>
</dbReference>
<comment type="caution">
    <text evidence="5">The sequence shown here is derived from an EMBL/GenBank/DDBJ whole genome shotgun (WGS) entry which is preliminary data.</text>
</comment>
<accession>A0A7V3PTP2</accession>
<dbReference type="Gene3D" id="3.60.21.10">
    <property type="match status" value="1"/>
</dbReference>
<dbReference type="InterPro" id="IPR004843">
    <property type="entry name" value="Calcineurin-like_PHP"/>
</dbReference>
<dbReference type="InterPro" id="IPR036907">
    <property type="entry name" value="5'-Nucleotdase_C_sf"/>
</dbReference>
<evidence type="ECO:0000259" key="3">
    <source>
        <dbReference type="Pfam" id="PF00149"/>
    </source>
</evidence>
<sequence>MSYNSRKIQSSPIKKLKWVVRLILPVLLIWKPVAGEIQHLLIVHTNDIHGALMPSAAFWLDNNFPPPLANAAGALTIIRELRDSAVRHGFGFLLLDGGDIFKGTPIGDFTRGMAVVDFFRYAGYDAVAPGNHDFDFGWQVLKELADSSKIPWIASNVLVRESDTPPGFLKSSCIFERGGIKIGVLGVLTKYLYGMVNDSLIGPLDILPYYEVARQEVARLRAQGAEIVIALNHIGYTHDQRFADSVPGVDIIIGAHSHTGVEPPYETPKNHTIIQQAYSKLSAVGVLDIQFDTHSRKIVGYSGRLIDLLADEVPRDSIYGRRLDSIRLLAEKGFDEILGYSRRELTRGGFNETPIGNLITDAMRERFKTDIAVHNSAGIRANIPAGAVTYRDVYQVDVFGNTVVTGRYSGKQIKEILEVSVNGHHAIFQVSGLKMRYTLNKPIGQRVLSVIINGQPLDSSRIYTLATNSYLAAGTGDYHIFTEGEEIEDSYLPLRDVIADYIRQHSPVDARIEGRIVLVER</sequence>
<dbReference type="CDD" id="cd00845">
    <property type="entry name" value="MPP_UshA_N_like"/>
    <property type="match status" value="1"/>
</dbReference>
<comment type="similarity">
    <text evidence="2">Belongs to the 5'-nucleotidase family.</text>
</comment>
<dbReference type="Pfam" id="PF00149">
    <property type="entry name" value="Metallophos"/>
    <property type="match status" value="1"/>
</dbReference>
<evidence type="ECO:0000313" key="5">
    <source>
        <dbReference type="EMBL" id="HGD13331.1"/>
    </source>
</evidence>
<dbReference type="InterPro" id="IPR006179">
    <property type="entry name" value="5_nucleotidase/apyrase"/>
</dbReference>
<dbReference type="SUPFAM" id="SSF56300">
    <property type="entry name" value="Metallo-dependent phosphatases"/>
    <property type="match status" value="1"/>
</dbReference>
<name>A0A7V3PTP2_UNCW3</name>
<dbReference type="PANTHER" id="PTHR11575:SF24">
    <property type="entry name" value="5'-NUCLEOTIDASE"/>
    <property type="match status" value="1"/>
</dbReference>
<protein>
    <submittedName>
        <fullName evidence="5">Bifunctional metallophosphatase/5'-nucleotidase</fullName>
    </submittedName>
</protein>
<evidence type="ECO:0000259" key="4">
    <source>
        <dbReference type="Pfam" id="PF02872"/>
    </source>
</evidence>
<dbReference type="SUPFAM" id="SSF55816">
    <property type="entry name" value="5'-nucleotidase (syn. UDP-sugar hydrolase), C-terminal domain"/>
    <property type="match status" value="1"/>
</dbReference>
<dbReference type="EMBL" id="DTMZ01000102">
    <property type="protein sequence ID" value="HGD13331.1"/>
    <property type="molecule type" value="Genomic_DNA"/>
</dbReference>
<keyword evidence="2" id="KW-0547">Nucleotide-binding</keyword>
<proteinExistence type="inferred from homology"/>
<keyword evidence="2" id="KW-0378">Hydrolase</keyword>
<evidence type="ECO:0000256" key="2">
    <source>
        <dbReference type="RuleBase" id="RU362119"/>
    </source>
</evidence>
<feature type="domain" description="5'-Nucleotidase C-terminal" evidence="4">
    <location>
        <begin position="345"/>
        <end position="482"/>
    </location>
</feature>
<dbReference type="PROSITE" id="PS00785">
    <property type="entry name" value="5_NUCLEOTIDASE_1"/>
    <property type="match status" value="1"/>
</dbReference>
<organism evidence="5">
    <name type="scientific">candidate division WOR-3 bacterium</name>
    <dbReference type="NCBI Taxonomy" id="2052148"/>
    <lineage>
        <taxon>Bacteria</taxon>
        <taxon>Bacteria division WOR-3</taxon>
    </lineage>
</organism>
<dbReference type="PANTHER" id="PTHR11575">
    <property type="entry name" value="5'-NUCLEOTIDASE-RELATED"/>
    <property type="match status" value="1"/>
</dbReference>
<dbReference type="PRINTS" id="PR01607">
    <property type="entry name" value="APYRASEFAMLY"/>
</dbReference>
<dbReference type="InterPro" id="IPR029052">
    <property type="entry name" value="Metallo-depent_PP-like"/>
</dbReference>
<dbReference type="AlphaFoldDB" id="A0A7V3PTP2"/>
<dbReference type="GO" id="GO:0016788">
    <property type="term" value="F:hydrolase activity, acting on ester bonds"/>
    <property type="evidence" value="ECO:0007669"/>
    <property type="project" value="InterPro"/>
</dbReference>
<dbReference type="InterPro" id="IPR006146">
    <property type="entry name" value="5'-Nucleotdase_CS"/>
</dbReference>
<reference evidence="5" key="1">
    <citation type="journal article" date="2020" name="mSystems">
        <title>Genome- and Community-Level Interaction Insights into Carbon Utilization and Element Cycling Functions of Hydrothermarchaeota in Hydrothermal Sediment.</title>
        <authorList>
            <person name="Zhou Z."/>
            <person name="Liu Y."/>
            <person name="Xu W."/>
            <person name="Pan J."/>
            <person name="Luo Z.H."/>
            <person name="Li M."/>
        </authorList>
    </citation>
    <scope>NUCLEOTIDE SEQUENCE [LARGE SCALE GENOMIC DNA]</scope>
    <source>
        <strain evidence="5">SpSt-914</strain>
    </source>
</reference>
<keyword evidence="1" id="KW-0732">Signal</keyword>
<gene>
    <name evidence="5" type="ORF">ENX16_04555</name>
</gene>
<dbReference type="InterPro" id="IPR008334">
    <property type="entry name" value="5'-Nucleotdase_C"/>
</dbReference>
<feature type="domain" description="Calcineurin-like phosphoesterase" evidence="3">
    <location>
        <begin position="42"/>
        <end position="259"/>
    </location>
</feature>
<evidence type="ECO:0000256" key="1">
    <source>
        <dbReference type="ARBA" id="ARBA00022729"/>
    </source>
</evidence>
<dbReference type="GO" id="GO:0009166">
    <property type="term" value="P:nucleotide catabolic process"/>
    <property type="evidence" value="ECO:0007669"/>
    <property type="project" value="InterPro"/>
</dbReference>
<dbReference type="Gene3D" id="3.90.780.10">
    <property type="entry name" value="5'-Nucleotidase, C-terminal domain"/>
    <property type="match status" value="1"/>
</dbReference>
<dbReference type="GO" id="GO:0046872">
    <property type="term" value="F:metal ion binding"/>
    <property type="evidence" value="ECO:0007669"/>
    <property type="project" value="InterPro"/>
</dbReference>
<dbReference type="Pfam" id="PF02872">
    <property type="entry name" value="5_nucleotid_C"/>
    <property type="match status" value="1"/>
</dbReference>